<feature type="region of interest" description="Disordered" evidence="7">
    <location>
        <begin position="74"/>
        <end position="171"/>
    </location>
</feature>
<dbReference type="GO" id="GO:0004386">
    <property type="term" value="F:helicase activity"/>
    <property type="evidence" value="ECO:0007669"/>
    <property type="project" value="UniProtKB-KW"/>
</dbReference>
<dbReference type="SMART" id="SM00490">
    <property type="entry name" value="HELICc"/>
    <property type="match status" value="1"/>
</dbReference>
<gene>
    <name evidence="9" type="ORF">OSB04_008610</name>
</gene>
<dbReference type="Pfam" id="PF00271">
    <property type="entry name" value="Helicase_C"/>
    <property type="match status" value="1"/>
</dbReference>
<dbReference type="GO" id="GO:0005634">
    <property type="term" value="C:nucleus"/>
    <property type="evidence" value="ECO:0007669"/>
    <property type="project" value="UniProtKB-SubCell"/>
</dbReference>
<dbReference type="GO" id="GO:0005524">
    <property type="term" value="F:ATP binding"/>
    <property type="evidence" value="ECO:0007669"/>
    <property type="project" value="UniProtKB-KW"/>
</dbReference>
<evidence type="ECO:0000313" key="10">
    <source>
        <dbReference type="Proteomes" id="UP001172457"/>
    </source>
</evidence>
<feature type="compositionally biased region" description="Acidic residues" evidence="7">
    <location>
        <begin position="128"/>
        <end position="154"/>
    </location>
</feature>
<feature type="compositionally biased region" description="Polar residues" evidence="7">
    <location>
        <begin position="326"/>
        <end position="336"/>
    </location>
</feature>
<reference evidence="9" key="1">
    <citation type="submission" date="2023-03" db="EMBL/GenBank/DDBJ databases">
        <title>Chromosome-scale reference genome and RAD-based genetic map of yellow starthistle (Centaurea solstitialis) reveal putative structural variation and QTLs associated with invader traits.</title>
        <authorList>
            <person name="Reatini B."/>
            <person name="Cang F.A."/>
            <person name="Jiang Q."/>
            <person name="Mckibben M.T.W."/>
            <person name="Barker M.S."/>
            <person name="Rieseberg L.H."/>
            <person name="Dlugosch K.M."/>
        </authorList>
    </citation>
    <scope>NUCLEOTIDE SEQUENCE</scope>
    <source>
        <strain evidence="9">CAN-66</strain>
        <tissue evidence="9">Leaf</tissue>
    </source>
</reference>
<keyword evidence="4" id="KW-0347">Helicase</keyword>
<organism evidence="9 10">
    <name type="scientific">Centaurea solstitialis</name>
    <name type="common">yellow star-thistle</name>
    <dbReference type="NCBI Taxonomy" id="347529"/>
    <lineage>
        <taxon>Eukaryota</taxon>
        <taxon>Viridiplantae</taxon>
        <taxon>Streptophyta</taxon>
        <taxon>Embryophyta</taxon>
        <taxon>Tracheophyta</taxon>
        <taxon>Spermatophyta</taxon>
        <taxon>Magnoliopsida</taxon>
        <taxon>eudicotyledons</taxon>
        <taxon>Gunneridae</taxon>
        <taxon>Pentapetalae</taxon>
        <taxon>asterids</taxon>
        <taxon>campanulids</taxon>
        <taxon>Asterales</taxon>
        <taxon>Asteraceae</taxon>
        <taxon>Carduoideae</taxon>
        <taxon>Cardueae</taxon>
        <taxon>Centaureinae</taxon>
        <taxon>Centaurea</taxon>
    </lineage>
</organism>
<dbReference type="InterPro" id="IPR001650">
    <property type="entry name" value="Helicase_C-like"/>
</dbReference>
<evidence type="ECO:0000256" key="1">
    <source>
        <dbReference type="ARBA" id="ARBA00004123"/>
    </source>
</evidence>
<protein>
    <recommendedName>
        <fullName evidence="8">Helicase C-terminal domain-containing protein</fullName>
    </recommendedName>
</protein>
<dbReference type="Proteomes" id="UP001172457">
    <property type="component" value="Chromosome 2"/>
</dbReference>
<feature type="domain" description="Helicase C-terminal" evidence="8">
    <location>
        <begin position="633"/>
        <end position="786"/>
    </location>
</feature>
<feature type="compositionally biased region" description="Basic residues" evidence="7">
    <location>
        <begin position="346"/>
        <end position="355"/>
    </location>
</feature>
<keyword evidence="3" id="KW-0378">Hydrolase</keyword>
<comment type="subcellular location">
    <subcellularLocation>
        <location evidence="1">Nucleus</location>
    </subcellularLocation>
</comment>
<dbReference type="InterPro" id="IPR049730">
    <property type="entry name" value="SNF2/RAD54-like_C"/>
</dbReference>
<keyword evidence="10" id="KW-1185">Reference proteome</keyword>
<feature type="region of interest" description="Disordered" evidence="7">
    <location>
        <begin position="264"/>
        <end position="362"/>
    </location>
</feature>
<evidence type="ECO:0000259" key="8">
    <source>
        <dbReference type="PROSITE" id="PS51194"/>
    </source>
</evidence>
<dbReference type="GO" id="GO:0080188">
    <property type="term" value="P:gene silencing by siRNA-directed DNA methylation"/>
    <property type="evidence" value="ECO:0007669"/>
    <property type="project" value="InterPro"/>
</dbReference>
<evidence type="ECO:0000256" key="7">
    <source>
        <dbReference type="SAM" id="MobiDB-lite"/>
    </source>
</evidence>
<evidence type="ECO:0000256" key="5">
    <source>
        <dbReference type="ARBA" id="ARBA00022840"/>
    </source>
</evidence>
<feature type="compositionally biased region" description="Polar residues" evidence="7">
    <location>
        <begin position="299"/>
        <end position="308"/>
    </location>
</feature>
<feature type="compositionally biased region" description="Acidic residues" evidence="7">
    <location>
        <begin position="229"/>
        <end position="249"/>
    </location>
</feature>
<feature type="compositionally biased region" description="Basic and acidic residues" evidence="7">
    <location>
        <begin position="309"/>
        <end position="325"/>
    </location>
</feature>
<proteinExistence type="predicted"/>
<dbReference type="CDD" id="cd18793">
    <property type="entry name" value="SF2_C_SNF"/>
    <property type="match status" value="1"/>
</dbReference>
<comment type="caution">
    <text evidence="9">The sequence shown here is derived from an EMBL/GenBank/DDBJ whole genome shotgun (WGS) entry which is preliminary data.</text>
</comment>
<evidence type="ECO:0000256" key="3">
    <source>
        <dbReference type="ARBA" id="ARBA00022801"/>
    </source>
</evidence>
<sequence length="799" mass="90241">MPTIFKSCIAKRTRLQQQQQLLSQGFNGTNAEICGSSRVQSRKRNREIGFSKRDYEQGCDEVIDIDDYGIKKKKKKASRTFDGNGSSSMGRRLDQPIRIDDSDEEQDYENGSGCSSRSKVRLKKSIELDESSLDESEEEESDAEESDGEEEIGDIEFPKIATESNGYGSASSFKTGTHTYFVYSSDDSDSDDTIVVLDEEEDDDEDFQTFCKDHDRKLNDMNTCFYDQSTEDYEEEPSSSSESESENSENWDFLLNKRLHEHTSNTDTGLHQSTEHNEPSTSIQSESESSHGSDSLPSTEKSNQQPTKNMKEKKAITKRTDKKPTDCSSDTDTNGKTSEEHIANGVKHRERKIRRVPREEKGGSVDAILDSIVVNGDVHGKEGDDDDDNSVRVLPLRFRFDDSDDESSRETMIQTCNVENRDTDGSDGKNDADIKLTPSELCQRGEHEDIYLEEETGLRCRLCGAVILEIRYVIPKLATYAPDKSKRSHLSSEQQLCSSENLNYEASDWNPKSMQKSRGGCRSGSEDIERLKTIISPFVHVHKGHILESKLPGLKQSVVLLNPPPFQKHFIENLGSYSNTFEYECKVALLSVHPSLLLRCSLSEEEEKLTDKKELEKVRLRPDLGVKTRFVMELIRLSISLDEKVLIFSQYIQPLELLKDQIALSFDWDDGREIMMIQGKIHQKVRQTIINGFNDSNSEIKVLLASTKCCSEGIHLTGASRVVLLDVVWNPSVERQAISRAYRLGQKKMVYTYHLMTAGTTEEEKYDRQVEKGRLAELVFSSSAMVGDRKGGGGGGVWR</sequence>
<feature type="compositionally biased region" description="Basic and acidic residues" evidence="7">
    <location>
        <begin position="91"/>
        <end position="100"/>
    </location>
</feature>
<keyword evidence="6" id="KW-0539">Nucleus</keyword>
<dbReference type="SUPFAM" id="SSF52540">
    <property type="entry name" value="P-loop containing nucleoside triphosphate hydrolases"/>
    <property type="match status" value="1"/>
</dbReference>
<dbReference type="InterPro" id="IPR044567">
    <property type="entry name" value="CLSY/DRD1"/>
</dbReference>
<dbReference type="GO" id="GO:0016787">
    <property type="term" value="F:hydrolase activity"/>
    <property type="evidence" value="ECO:0007669"/>
    <property type="project" value="UniProtKB-KW"/>
</dbReference>
<feature type="region of interest" description="Disordered" evidence="7">
    <location>
        <begin position="227"/>
        <end position="251"/>
    </location>
</feature>
<evidence type="ECO:0000256" key="4">
    <source>
        <dbReference type="ARBA" id="ARBA00022806"/>
    </source>
</evidence>
<evidence type="ECO:0000313" key="9">
    <source>
        <dbReference type="EMBL" id="KAJ9563450.1"/>
    </source>
</evidence>
<feature type="compositionally biased region" description="Polar residues" evidence="7">
    <location>
        <begin position="162"/>
        <end position="171"/>
    </location>
</feature>
<keyword evidence="5" id="KW-0067">ATP-binding</keyword>
<feature type="compositionally biased region" description="Low complexity" evidence="7">
    <location>
        <begin position="280"/>
        <end position="298"/>
    </location>
</feature>
<dbReference type="PANTHER" id="PTHR45821:SF25">
    <property type="entry name" value="HELICASE ATP-BINDING DOMAIN-CONTAINING PROTEIN"/>
    <property type="match status" value="1"/>
</dbReference>
<dbReference type="PROSITE" id="PS51194">
    <property type="entry name" value="HELICASE_CTER"/>
    <property type="match status" value="1"/>
</dbReference>
<name>A0AA38WRI7_9ASTR</name>
<dbReference type="Gene3D" id="3.40.50.300">
    <property type="entry name" value="P-loop containing nucleotide triphosphate hydrolases"/>
    <property type="match status" value="1"/>
</dbReference>
<dbReference type="InterPro" id="IPR027417">
    <property type="entry name" value="P-loop_NTPase"/>
</dbReference>
<dbReference type="EMBL" id="JARYMX010000002">
    <property type="protein sequence ID" value="KAJ9563450.1"/>
    <property type="molecule type" value="Genomic_DNA"/>
</dbReference>
<accession>A0AA38WRI7</accession>
<dbReference type="PANTHER" id="PTHR45821">
    <property type="entry name" value="SNF2 DOMAIN-CONTAINING PROTEIN CLASSY 2-RELATED"/>
    <property type="match status" value="1"/>
</dbReference>
<dbReference type="AlphaFoldDB" id="A0AA38WRI7"/>
<keyword evidence="2" id="KW-0547">Nucleotide-binding</keyword>
<evidence type="ECO:0000256" key="2">
    <source>
        <dbReference type="ARBA" id="ARBA00022741"/>
    </source>
</evidence>
<evidence type="ECO:0000256" key="6">
    <source>
        <dbReference type="ARBA" id="ARBA00023242"/>
    </source>
</evidence>